<evidence type="ECO:0000313" key="1">
    <source>
        <dbReference type="EMBL" id="CAF4133428.1"/>
    </source>
</evidence>
<dbReference type="InterPro" id="IPR032675">
    <property type="entry name" value="LRR_dom_sf"/>
</dbReference>
<organism evidence="1 2">
    <name type="scientific">Rotaria sordida</name>
    <dbReference type="NCBI Taxonomy" id="392033"/>
    <lineage>
        <taxon>Eukaryota</taxon>
        <taxon>Metazoa</taxon>
        <taxon>Spiralia</taxon>
        <taxon>Gnathifera</taxon>
        <taxon>Rotifera</taxon>
        <taxon>Eurotatoria</taxon>
        <taxon>Bdelloidea</taxon>
        <taxon>Philodinida</taxon>
        <taxon>Philodinidae</taxon>
        <taxon>Rotaria</taxon>
    </lineage>
</organism>
<reference evidence="1" key="1">
    <citation type="submission" date="2021-02" db="EMBL/GenBank/DDBJ databases">
        <authorList>
            <person name="Nowell W R."/>
        </authorList>
    </citation>
    <scope>NUCLEOTIDE SEQUENCE</scope>
</reference>
<sequence>DQLNKLTLDQLKSLNLSKNKFTSNGIGKLFEEKTMNNLLILDLSENIDIDYITLIFLRTRFPNLTIYH</sequence>
<proteinExistence type="predicted"/>
<evidence type="ECO:0008006" key="3">
    <source>
        <dbReference type="Google" id="ProtNLM"/>
    </source>
</evidence>
<accession>A0A819XAY0</accession>
<dbReference type="Gene3D" id="3.80.10.10">
    <property type="entry name" value="Ribonuclease Inhibitor"/>
    <property type="match status" value="1"/>
</dbReference>
<dbReference type="AlphaFoldDB" id="A0A819XAY0"/>
<dbReference type="SUPFAM" id="SSF52047">
    <property type="entry name" value="RNI-like"/>
    <property type="match status" value="1"/>
</dbReference>
<gene>
    <name evidence="1" type="ORF">OTI717_LOCUS35388</name>
</gene>
<evidence type="ECO:0000313" key="2">
    <source>
        <dbReference type="Proteomes" id="UP000663823"/>
    </source>
</evidence>
<protein>
    <recommendedName>
        <fullName evidence="3">Toll-like receptor 3</fullName>
    </recommendedName>
</protein>
<name>A0A819XAY0_9BILA</name>
<dbReference type="Proteomes" id="UP000663823">
    <property type="component" value="Unassembled WGS sequence"/>
</dbReference>
<comment type="caution">
    <text evidence="1">The sequence shown here is derived from an EMBL/GenBank/DDBJ whole genome shotgun (WGS) entry which is preliminary data.</text>
</comment>
<dbReference type="EMBL" id="CAJOAX010013637">
    <property type="protein sequence ID" value="CAF4133428.1"/>
    <property type="molecule type" value="Genomic_DNA"/>
</dbReference>
<feature type="non-terminal residue" evidence="1">
    <location>
        <position position="68"/>
    </location>
</feature>